<keyword evidence="3 6" id="KW-0812">Transmembrane</keyword>
<dbReference type="PANTHER" id="PTHR28525">
    <property type="entry name" value="REACTIVE OXYGEN SPECIES MODULATOR 1"/>
    <property type="match status" value="1"/>
</dbReference>
<evidence type="ECO:0000256" key="3">
    <source>
        <dbReference type="ARBA" id="ARBA00022692"/>
    </source>
</evidence>
<dbReference type="EMBL" id="JBEVYD010000005">
    <property type="protein sequence ID" value="KAL3232246.1"/>
    <property type="molecule type" value="Genomic_DNA"/>
</dbReference>
<dbReference type="SMART" id="SM01378">
    <property type="entry name" value="Romo1"/>
    <property type="match status" value="1"/>
</dbReference>
<dbReference type="InterPro" id="IPR018450">
    <property type="entry name" value="Romo1/Mgr2"/>
</dbReference>
<reference evidence="7 8" key="1">
    <citation type="submission" date="2024-05" db="EMBL/GenBank/DDBJ databases">
        <title>Long read based assembly of the Candida bracarensis genome reveals expanded adhesin content.</title>
        <authorList>
            <person name="Marcet-Houben M."/>
            <person name="Ksiezopolska E."/>
            <person name="Gabaldon T."/>
        </authorList>
    </citation>
    <scope>NUCLEOTIDE SEQUENCE [LARGE SCALE GENOMIC DNA]</scope>
    <source>
        <strain evidence="7 8">CBM6</strain>
    </source>
</reference>
<evidence type="ECO:0000256" key="4">
    <source>
        <dbReference type="ARBA" id="ARBA00022989"/>
    </source>
</evidence>
<organism evidence="7 8">
    <name type="scientific">Nakaseomyces bracarensis</name>
    <dbReference type="NCBI Taxonomy" id="273131"/>
    <lineage>
        <taxon>Eukaryota</taxon>
        <taxon>Fungi</taxon>
        <taxon>Dikarya</taxon>
        <taxon>Ascomycota</taxon>
        <taxon>Saccharomycotina</taxon>
        <taxon>Saccharomycetes</taxon>
        <taxon>Saccharomycetales</taxon>
        <taxon>Saccharomycetaceae</taxon>
        <taxon>Nakaseomyces</taxon>
    </lineage>
</organism>
<dbReference type="Proteomes" id="UP001623330">
    <property type="component" value="Unassembled WGS sequence"/>
</dbReference>
<feature type="transmembrane region" description="Helical" evidence="6">
    <location>
        <begin position="21"/>
        <end position="44"/>
    </location>
</feature>
<evidence type="ECO:0000256" key="5">
    <source>
        <dbReference type="ARBA" id="ARBA00023136"/>
    </source>
</evidence>
<protein>
    <submittedName>
        <fullName evidence="7">Protein MGR2</fullName>
    </submittedName>
</protein>
<comment type="similarity">
    <text evidence="2">Belongs to the MGR2 family.</text>
</comment>
<dbReference type="Pfam" id="PF10247">
    <property type="entry name" value="Romo1"/>
    <property type="match status" value="1"/>
</dbReference>
<accession>A0ABR4NUG5</accession>
<evidence type="ECO:0000313" key="8">
    <source>
        <dbReference type="Proteomes" id="UP001623330"/>
    </source>
</evidence>
<evidence type="ECO:0000256" key="1">
    <source>
        <dbReference type="ARBA" id="ARBA00004370"/>
    </source>
</evidence>
<evidence type="ECO:0000313" key="7">
    <source>
        <dbReference type="EMBL" id="KAL3232246.1"/>
    </source>
</evidence>
<feature type="transmembrane region" description="Helical" evidence="6">
    <location>
        <begin position="56"/>
        <end position="77"/>
    </location>
</feature>
<comment type="caution">
    <text evidence="7">The sequence shown here is derived from an EMBL/GenBank/DDBJ whole genome shotgun (WGS) entry which is preliminary data.</text>
</comment>
<gene>
    <name evidence="7" type="ORF">RNJ44_04162</name>
</gene>
<comment type="subcellular location">
    <subcellularLocation>
        <location evidence="1">Membrane</location>
    </subcellularLocation>
</comment>
<name>A0ABR4NUG5_9SACH</name>
<dbReference type="PANTHER" id="PTHR28525:SF1">
    <property type="entry name" value="REACTIVE OXYGEN SPECIES MODULATOR 1"/>
    <property type="match status" value="1"/>
</dbReference>
<evidence type="ECO:0000256" key="2">
    <source>
        <dbReference type="ARBA" id="ARBA00007839"/>
    </source>
</evidence>
<keyword evidence="4 6" id="KW-1133">Transmembrane helix</keyword>
<proteinExistence type="inferred from homology"/>
<keyword evidence="5 6" id="KW-0472">Membrane</keyword>
<sequence length="114" mass="12676">MPPMPQSYAQQQPSNWDKFKMGLMMGSTVGVCTGVLFGGFTIMTQGAGPDGVMRTLGKYIAGSAATFGLFMSIGSIIRSDNGDNYHTLKQTQDLQRRARFEVWRIRNQYGLTRE</sequence>
<evidence type="ECO:0000256" key="6">
    <source>
        <dbReference type="SAM" id="Phobius"/>
    </source>
</evidence>
<keyword evidence="8" id="KW-1185">Reference proteome</keyword>